<accession>A0AAV9ULR6</accession>
<reference evidence="1 2" key="1">
    <citation type="submission" date="2019-10" db="EMBL/GenBank/DDBJ databases">
        <authorList>
            <person name="Palmer J.M."/>
        </authorList>
    </citation>
    <scope>NUCLEOTIDE SEQUENCE [LARGE SCALE GENOMIC DNA]</scope>
    <source>
        <strain evidence="1 2">TWF730</strain>
    </source>
</reference>
<organism evidence="1 2">
    <name type="scientific">Orbilia blumenaviensis</name>
    <dbReference type="NCBI Taxonomy" id="1796055"/>
    <lineage>
        <taxon>Eukaryota</taxon>
        <taxon>Fungi</taxon>
        <taxon>Dikarya</taxon>
        <taxon>Ascomycota</taxon>
        <taxon>Pezizomycotina</taxon>
        <taxon>Orbiliomycetes</taxon>
        <taxon>Orbiliales</taxon>
        <taxon>Orbiliaceae</taxon>
        <taxon>Orbilia</taxon>
    </lineage>
</organism>
<dbReference type="Proteomes" id="UP001373714">
    <property type="component" value="Unassembled WGS sequence"/>
</dbReference>
<evidence type="ECO:0000313" key="2">
    <source>
        <dbReference type="Proteomes" id="UP001373714"/>
    </source>
</evidence>
<comment type="caution">
    <text evidence="1">The sequence shown here is derived from an EMBL/GenBank/DDBJ whole genome shotgun (WGS) entry which is preliminary data.</text>
</comment>
<dbReference type="EMBL" id="JAVHNS010000009">
    <property type="protein sequence ID" value="KAK6343545.1"/>
    <property type="molecule type" value="Genomic_DNA"/>
</dbReference>
<gene>
    <name evidence="1" type="ORF">TWF730_011135</name>
</gene>
<keyword evidence="2" id="KW-1185">Reference proteome</keyword>
<evidence type="ECO:0000313" key="1">
    <source>
        <dbReference type="EMBL" id="KAK6343545.1"/>
    </source>
</evidence>
<sequence>MSAQHHDIGYRQLFWTKVEGKGSNIRRRIMPRVFVGGTWPSDICNGSLGIFDRTEPGKESNYLKNLLTATIKGTTIGWGCTPQKWTLIGN</sequence>
<proteinExistence type="predicted"/>
<dbReference type="AlphaFoldDB" id="A0AAV9ULR6"/>
<name>A0AAV9ULR6_9PEZI</name>
<protein>
    <submittedName>
        <fullName evidence="1">Uncharacterized protein</fullName>
    </submittedName>
</protein>